<keyword evidence="4" id="KW-1185">Reference proteome</keyword>
<gene>
    <name evidence="3" type="ORF">ASCRUDRAFT_8233</name>
</gene>
<dbReference type="InParanoid" id="A0A1D2VGJ9"/>
<organism evidence="3 4">
    <name type="scientific">Ascoidea rubescens DSM 1968</name>
    <dbReference type="NCBI Taxonomy" id="1344418"/>
    <lineage>
        <taxon>Eukaryota</taxon>
        <taxon>Fungi</taxon>
        <taxon>Dikarya</taxon>
        <taxon>Ascomycota</taxon>
        <taxon>Saccharomycotina</taxon>
        <taxon>Saccharomycetes</taxon>
        <taxon>Ascoideaceae</taxon>
        <taxon>Ascoidea</taxon>
    </lineage>
</organism>
<dbReference type="AlphaFoldDB" id="A0A1D2VGJ9"/>
<dbReference type="OrthoDB" id="10262287at2759"/>
<feature type="compositionally biased region" description="Low complexity" evidence="2">
    <location>
        <begin position="342"/>
        <end position="370"/>
    </location>
</feature>
<feature type="region of interest" description="Disordered" evidence="2">
    <location>
        <begin position="342"/>
        <end position="372"/>
    </location>
</feature>
<evidence type="ECO:0000256" key="2">
    <source>
        <dbReference type="SAM" id="MobiDB-lite"/>
    </source>
</evidence>
<dbReference type="Gene3D" id="1.25.40.850">
    <property type="match status" value="1"/>
</dbReference>
<dbReference type="InterPro" id="IPR043155">
    <property type="entry name" value="VPS33_dom3b"/>
</dbReference>
<proteinExistence type="inferred from homology"/>
<dbReference type="Proteomes" id="UP000095038">
    <property type="component" value="Unassembled WGS sequence"/>
</dbReference>
<dbReference type="GeneID" id="30968349"/>
<dbReference type="InterPro" id="IPR001619">
    <property type="entry name" value="Sec1-like"/>
</dbReference>
<dbReference type="Gene3D" id="3.90.830.10">
    <property type="entry name" value="Syntaxin Binding Protein 1, Chain A, domain 2"/>
    <property type="match status" value="1"/>
</dbReference>
<evidence type="ECO:0000256" key="1">
    <source>
        <dbReference type="ARBA" id="ARBA00009884"/>
    </source>
</evidence>
<protein>
    <submittedName>
        <fullName evidence="3">Sec1-like protein</fullName>
    </submittedName>
</protein>
<evidence type="ECO:0000313" key="3">
    <source>
        <dbReference type="EMBL" id="ODV60597.1"/>
    </source>
</evidence>
<sequence length="826" mass="93552">MCNTFKADANTKFDLRKLKADILDNLLCSINSLGGSKHVLVLQNSFSSVINLLTPFNVLKEKAGIVTVLWLNDSIQNSLFLNDLNSFIFLCDNSSHNANLISLRIKELIAISSNTQTNFKYFGIVSDKISQSFEYQLEQSGIKGEIQLYPLDLSLSILNNSDLLTLNLSTTANNSLADSASTKLINDLYLNNINDSIFKLAKALLNLIVTYPVILNFNNVLIKGFKSFFFYKIFKILKINYLSNLSPADRKNEEIFNNSKVFLNNINNQLNLNSVNDLNHFYNLFNNQSDLIILDRSIDFVTPLLSQLTYQGLLDEVFTINSNIINLPSNISLDINTNNATTSNDNGNNNNGENDNINNNQGSGNNPNINDKPDKNKIYLNLDDDVIFKKIKDLNFASVGPILNKFAKNLQAEFDSRHSAKNVSEIREFVGKLSFLQKKQKFLKNHTLLAENILLKVKNDSINNNNYINSNPTIDNNANTANNEPADQVSLQFENMDDEENAIFSKILDLQNSFLTSYYDIKKSCDLIIQLMYQGLTVYETLRLCCLLSLVKNGINEKNYLNLKKEIILNYGYKHIITLQNLSKLKLFYIQESISLLPNLQLSINNSQLLNNDLIDELDINTNDQTCFIKDFNNLRNYLNLVPTANDITDNTQPSNDPNSKDNNSNNDLIETPNDASFAFINYVPITTRLIQSAYDRSFFDSSLSSYLTTSSSRYISQISSWKGLEDISRFLIGTSIEENELKYNNNNTSLVLKDLNNVKTKKVLKNFQSFSFIVMIGGITYGELATLRYIEKKLNDKGILKKFIILTDTMINGNSLIEACIPKEI</sequence>
<reference evidence="4" key="1">
    <citation type="submission" date="2016-05" db="EMBL/GenBank/DDBJ databases">
        <title>Comparative genomics of biotechnologically important yeasts.</title>
        <authorList>
            <consortium name="DOE Joint Genome Institute"/>
            <person name="Riley R."/>
            <person name="Haridas S."/>
            <person name="Wolfe K.H."/>
            <person name="Lopes M.R."/>
            <person name="Hittinger C.T."/>
            <person name="Goker M."/>
            <person name="Salamov A."/>
            <person name="Wisecaver J."/>
            <person name="Long T.M."/>
            <person name="Aerts A.L."/>
            <person name="Barry K."/>
            <person name="Choi C."/>
            <person name="Clum A."/>
            <person name="Coughlan A.Y."/>
            <person name="Deshpande S."/>
            <person name="Douglass A.P."/>
            <person name="Hanson S.J."/>
            <person name="Klenk H.-P."/>
            <person name="Labutti K."/>
            <person name="Lapidus A."/>
            <person name="Lindquist E."/>
            <person name="Lipzen A."/>
            <person name="Meier-Kolthoff J.P."/>
            <person name="Ohm R.A."/>
            <person name="Otillar R.P."/>
            <person name="Pangilinan J."/>
            <person name="Peng Y."/>
            <person name="Rokas A."/>
            <person name="Rosa C.A."/>
            <person name="Scheuner C."/>
            <person name="Sibirny A.A."/>
            <person name="Slot J.C."/>
            <person name="Stielow J.B."/>
            <person name="Sun H."/>
            <person name="Kurtzman C.P."/>
            <person name="Blackwell M."/>
            <person name="Grigoriev I.V."/>
            <person name="Jeffries T.W."/>
        </authorList>
    </citation>
    <scope>NUCLEOTIDE SEQUENCE [LARGE SCALE GENOMIC DNA]</scope>
    <source>
        <strain evidence="4">DSM 1968</strain>
    </source>
</reference>
<dbReference type="GO" id="GO:0016192">
    <property type="term" value="P:vesicle-mediated transport"/>
    <property type="evidence" value="ECO:0007669"/>
    <property type="project" value="InterPro"/>
</dbReference>
<dbReference type="SUPFAM" id="SSF56815">
    <property type="entry name" value="Sec1/munc18-like (SM) proteins"/>
    <property type="match status" value="1"/>
</dbReference>
<feature type="region of interest" description="Disordered" evidence="2">
    <location>
        <begin position="646"/>
        <end position="668"/>
    </location>
</feature>
<dbReference type="EMBL" id="KV454481">
    <property type="protein sequence ID" value="ODV60597.1"/>
    <property type="molecule type" value="Genomic_DNA"/>
</dbReference>
<dbReference type="InterPro" id="IPR043127">
    <property type="entry name" value="Sec-1-like_dom3a"/>
</dbReference>
<dbReference type="Pfam" id="PF00995">
    <property type="entry name" value="Sec1"/>
    <property type="match status" value="1"/>
</dbReference>
<dbReference type="InterPro" id="IPR043154">
    <property type="entry name" value="Sec-1-like_dom1"/>
</dbReference>
<dbReference type="PANTHER" id="PTHR11679">
    <property type="entry name" value="VESICLE PROTEIN SORTING-ASSOCIATED"/>
    <property type="match status" value="1"/>
</dbReference>
<dbReference type="Gene3D" id="3.40.50.2060">
    <property type="match status" value="1"/>
</dbReference>
<feature type="compositionally biased region" description="Low complexity" evidence="2">
    <location>
        <begin position="654"/>
        <end position="668"/>
    </location>
</feature>
<dbReference type="InterPro" id="IPR036045">
    <property type="entry name" value="Sec1-like_sf"/>
</dbReference>
<comment type="similarity">
    <text evidence="1">Belongs to the STXBP/unc-18/SEC1 family.</text>
</comment>
<name>A0A1D2VGJ9_9ASCO</name>
<dbReference type="Gene3D" id="3.40.50.1910">
    <property type="match status" value="1"/>
</dbReference>
<accession>A0A1D2VGJ9</accession>
<dbReference type="RefSeq" id="XP_020046904.1">
    <property type="nucleotide sequence ID" value="XM_020194713.1"/>
</dbReference>
<dbReference type="STRING" id="1344418.A0A1D2VGJ9"/>
<dbReference type="InterPro" id="IPR027482">
    <property type="entry name" value="Sec1-like_dom2"/>
</dbReference>
<evidence type="ECO:0000313" key="4">
    <source>
        <dbReference type="Proteomes" id="UP000095038"/>
    </source>
</evidence>
<dbReference type="FunCoup" id="A0A1D2VGJ9">
    <property type="interactions" value="727"/>
</dbReference>